<evidence type="ECO:0000259" key="15">
    <source>
        <dbReference type="PROSITE" id="PS51384"/>
    </source>
</evidence>
<comment type="similarity">
    <text evidence="2">Belongs to the ferric reductase (FRE) family.</text>
</comment>
<feature type="transmembrane region" description="Helical" evidence="14">
    <location>
        <begin position="172"/>
        <end position="196"/>
    </location>
</feature>
<dbReference type="Pfam" id="PF08030">
    <property type="entry name" value="NAD_binding_6"/>
    <property type="match status" value="1"/>
</dbReference>
<dbReference type="SUPFAM" id="SSF52343">
    <property type="entry name" value="Ferredoxin reductase-like, C-terminal NADP-linked domain"/>
    <property type="match status" value="1"/>
</dbReference>
<dbReference type="STRING" id="1448308.A0A2T2NEC7"/>
<protein>
    <recommendedName>
        <fullName evidence="3">ferric-chelate reductase (NADPH)</fullName>
        <ecNumber evidence="3">1.16.1.9</ecNumber>
    </recommendedName>
</protein>
<evidence type="ECO:0000256" key="13">
    <source>
        <dbReference type="SAM" id="MobiDB-lite"/>
    </source>
</evidence>
<evidence type="ECO:0000256" key="14">
    <source>
        <dbReference type="SAM" id="Phobius"/>
    </source>
</evidence>
<dbReference type="InterPro" id="IPR051410">
    <property type="entry name" value="Ferric/Cupric_Reductase"/>
</dbReference>
<dbReference type="Gene3D" id="3.40.50.80">
    <property type="entry name" value="Nucleotide-binding domain of ferredoxin-NADP reductase (FNR) module"/>
    <property type="match status" value="1"/>
</dbReference>
<sequence>MIPGVPTVYAPEGWPSTPLPEGTSVEDLPITSPYCVNQSCRAFREDFAEDEKKTPLLGLLEYGTWTVWFYSFWVILFTSIYIYGVASDSIRQRRKRSHKGPYKITPCDKTVALLRFWTYRRPNNRFTRKLGLLQISYGTLTLLGFASVFFSIIPWPQQRYLRARFRFGSPPLSVRCAMVIAALTPLTIAMAGKVNVITWMTGVGYEKLNVVHRYTAYVIFYLATIHTLSYMYLLLIVPHLIAPVQDGGWSMLNKLYANQARELSGTVLYFVTFGLVSLSIPWIRRRFYEAFKYVHMFLGTSYIGVLWWHIHGEYMSPNYIYATVAVYLFSNTIRLFHRHHNLRSFSNLTGFPTTLTHLHGNVTRVAIEVPKSMAWKPGQHVFLRIPNISLLQNHPFSIANIPSLDKDRSVHEMVFLVRRNKGFTKMLFEYNQITSVHLSRLSSELTLIPDKTPTESGKTSTTDLNPPPLTEKKGLKGSTPTATTAKTRPTTNPRHTPITPPTPSLSPPIKSPISPLPPHYEPTYTSANPHTPATHPPLRTILDGPYGTHHRPLHAVYNTVLCIAAGTGITAVLPHVLDLARRLGSGDEAVVTQCVRLVWVVRDARWLEWVGKEVFDGLGSVGVWVEVYVTGGGLGGMAGEGVRGWKGEGVRMYYRRPVVGEVVGGCVVEGRNIVIGELSLLDCIVPSLESG</sequence>
<evidence type="ECO:0000313" key="17">
    <source>
        <dbReference type="Proteomes" id="UP000240883"/>
    </source>
</evidence>
<dbReference type="SUPFAM" id="SSF63380">
    <property type="entry name" value="Riboflavin synthase domain-like"/>
    <property type="match status" value="1"/>
</dbReference>
<feature type="region of interest" description="Disordered" evidence="13">
    <location>
        <begin position="449"/>
        <end position="536"/>
    </location>
</feature>
<dbReference type="InterPro" id="IPR013130">
    <property type="entry name" value="Fe3_Rdtase_TM_dom"/>
</dbReference>
<feature type="compositionally biased region" description="Low complexity" evidence="13">
    <location>
        <begin position="479"/>
        <end position="491"/>
    </location>
</feature>
<feature type="transmembrane region" description="Helical" evidence="14">
    <location>
        <begin position="130"/>
        <end position="152"/>
    </location>
</feature>
<feature type="compositionally biased region" description="Polar residues" evidence="13">
    <location>
        <begin position="454"/>
        <end position="464"/>
    </location>
</feature>
<dbReference type="InterPro" id="IPR013121">
    <property type="entry name" value="Fe_red_NAD-bd_6"/>
</dbReference>
<evidence type="ECO:0000256" key="10">
    <source>
        <dbReference type="ARBA" id="ARBA00023065"/>
    </source>
</evidence>
<evidence type="ECO:0000256" key="5">
    <source>
        <dbReference type="ARBA" id="ARBA00022475"/>
    </source>
</evidence>
<evidence type="ECO:0000256" key="3">
    <source>
        <dbReference type="ARBA" id="ARBA00012668"/>
    </source>
</evidence>
<dbReference type="GO" id="GO:0005886">
    <property type="term" value="C:plasma membrane"/>
    <property type="evidence" value="ECO:0007669"/>
    <property type="project" value="UniProtKB-SubCell"/>
</dbReference>
<dbReference type="EMBL" id="KZ678139">
    <property type="protein sequence ID" value="PSN63795.1"/>
    <property type="molecule type" value="Genomic_DNA"/>
</dbReference>
<evidence type="ECO:0000256" key="9">
    <source>
        <dbReference type="ARBA" id="ARBA00023002"/>
    </source>
</evidence>
<dbReference type="GO" id="GO:0052851">
    <property type="term" value="F:ferric-chelate reductase (NADPH) activity"/>
    <property type="evidence" value="ECO:0007669"/>
    <property type="project" value="UniProtKB-EC"/>
</dbReference>
<proteinExistence type="inferred from homology"/>
<evidence type="ECO:0000256" key="7">
    <source>
        <dbReference type="ARBA" id="ARBA00022982"/>
    </source>
</evidence>
<dbReference type="InterPro" id="IPR017927">
    <property type="entry name" value="FAD-bd_FR_type"/>
</dbReference>
<dbReference type="PROSITE" id="PS51384">
    <property type="entry name" value="FAD_FR"/>
    <property type="match status" value="1"/>
</dbReference>
<feature type="transmembrane region" description="Helical" evidence="14">
    <location>
        <begin position="67"/>
        <end position="86"/>
    </location>
</feature>
<keyword evidence="7" id="KW-0249">Electron transport</keyword>
<dbReference type="PANTHER" id="PTHR32361">
    <property type="entry name" value="FERRIC/CUPRIC REDUCTASE TRANSMEMBRANE COMPONENT"/>
    <property type="match status" value="1"/>
</dbReference>
<name>A0A2T2NEC7_CORCC</name>
<keyword evidence="9" id="KW-0560">Oxidoreductase</keyword>
<dbReference type="Pfam" id="PF01794">
    <property type="entry name" value="Ferric_reduct"/>
    <property type="match status" value="1"/>
</dbReference>
<feature type="transmembrane region" description="Helical" evidence="14">
    <location>
        <begin position="290"/>
        <end position="310"/>
    </location>
</feature>
<dbReference type="OrthoDB" id="17725at2759"/>
<dbReference type="CDD" id="cd06186">
    <property type="entry name" value="NOX_Duox_like_FAD_NADP"/>
    <property type="match status" value="1"/>
</dbReference>
<reference evidence="16 17" key="1">
    <citation type="journal article" date="2018" name="Front. Microbiol.">
        <title>Genome-Wide Analysis of Corynespora cassiicola Leaf Fall Disease Putative Effectors.</title>
        <authorList>
            <person name="Lopez D."/>
            <person name="Ribeiro S."/>
            <person name="Label P."/>
            <person name="Fumanal B."/>
            <person name="Venisse J.S."/>
            <person name="Kohler A."/>
            <person name="de Oliveira R.R."/>
            <person name="Labutti K."/>
            <person name="Lipzen A."/>
            <person name="Lail K."/>
            <person name="Bauer D."/>
            <person name="Ohm R.A."/>
            <person name="Barry K.W."/>
            <person name="Spatafora J."/>
            <person name="Grigoriev I.V."/>
            <person name="Martin F.M."/>
            <person name="Pujade-Renaud V."/>
        </authorList>
    </citation>
    <scope>NUCLEOTIDE SEQUENCE [LARGE SCALE GENOMIC DNA]</scope>
    <source>
        <strain evidence="16 17">Philippines</strain>
    </source>
</reference>
<feature type="domain" description="FAD-binding FR-type" evidence="15">
    <location>
        <begin position="335"/>
        <end position="448"/>
    </location>
</feature>
<evidence type="ECO:0000256" key="1">
    <source>
        <dbReference type="ARBA" id="ARBA00004651"/>
    </source>
</evidence>
<gene>
    <name evidence="16" type="ORF">BS50DRAFT_590808</name>
</gene>
<comment type="catalytic activity">
    <reaction evidence="12">
        <text>2 a Fe(II)-siderophore + NADP(+) + H(+) = 2 a Fe(III)-siderophore + NADPH</text>
        <dbReference type="Rhea" id="RHEA:28795"/>
        <dbReference type="Rhea" id="RHEA-COMP:11342"/>
        <dbReference type="Rhea" id="RHEA-COMP:11344"/>
        <dbReference type="ChEBI" id="CHEBI:15378"/>
        <dbReference type="ChEBI" id="CHEBI:29033"/>
        <dbReference type="ChEBI" id="CHEBI:29034"/>
        <dbReference type="ChEBI" id="CHEBI:57783"/>
        <dbReference type="ChEBI" id="CHEBI:58349"/>
        <dbReference type="EC" id="1.16.1.9"/>
    </reaction>
</comment>
<keyword evidence="17" id="KW-1185">Reference proteome</keyword>
<dbReference type="Pfam" id="PF08022">
    <property type="entry name" value="FAD_binding_8"/>
    <property type="match status" value="1"/>
</dbReference>
<evidence type="ECO:0000256" key="8">
    <source>
        <dbReference type="ARBA" id="ARBA00022989"/>
    </source>
</evidence>
<keyword evidence="5" id="KW-1003">Cell membrane</keyword>
<evidence type="ECO:0000256" key="12">
    <source>
        <dbReference type="ARBA" id="ARBA00048483"/>
    </source>
</evidence>
<keyword evidence="4" id="KW-0813">Transport</keyword>
<keyword evidence="10" id="KW-0406">Ion transport</keyword>
<evidence type="ECO:0000256" key="6">
    <source>
        <dbReference type="ARBA" id="ARBA00022692"/>
    </source>
</evidence>
<feature type="transmembrane region" description="Helical" evidence="14">
    <location>
        <begin position="316"/>
        <end position="336"/>
    </location>
</feature>
<feature type="transmembrane region" description="Helical" evidence="14">
    <location>
        <begin position="262"/>
        <end position="283"/>
    </location>
</feature>
<evidence type="ECO:0000256" key="11">
    <source>
        <dbReference type="ARBA" id="ARBA00023136"/>
    </source>
</evidence>
<evidence type="ECO:0000256" key="2">
    <source>
        <dbReference type="ARBA" id="ARBA00006278"/>
    </source>
</evidence>
<dbReference type="GO" id="GO:0006826">
    <property type="term" value="P:iron ion transport"/>
    <property type="evidence" value="ECO:0007669"/>
    <property type="project" value="UniProtKB-ARBA"/>
</dbReference>
<dbReference type="InterPro" id="IPR039261">
    <property type="entry name" value="FNR_nucleotide-bd"/>
</dbReference>
<dbReference type="InterPro" id="IPR017938">
    <property type="entry name" value="Riboflavin_synthase-like_b-brl"/>
</dbReference>
<accession>A0A2T2NEC7</accession>
<keyword evidence="11 14" id="KW-0472">Membrane</keyword>
<dbReference type="EC" id="1.16.1.9" evidence="3"/>
<dbReference type="AlphaFoldDB" id="A0A2T2NEC7"/>
<comment type="subcellular location">
    <subcellularLocation>
        <location evidence="1">Cell membrane</location>
        <topology evidence="1">Multi-pass membrane protein</topology>
    </subcellularLocation>
</comment>
<dbReference type="PANTHER" id="PTHR32361:SF23">
    <property type="entry name" value="FERRIC-CHELATE REDUCTASE"/>
    <property type="match status" value="1"/>
</dbReference>
<keyword evidence="8 14" id="KW-1133">Transmembrane helix</keyword>
<organism evidence="16 17">
    <name type="scientific">Corynespora cassiicola Philippines</name>
    <dbReference type="NCBI Taxonomy" id="1448308"/>
    <lineage>
        <taxon>Eukaryota</taxon>
        <taxon>Fungi</taxon>
        <taxon>Dikarya</taxon>
        <taxon>Ascomycota</taxon>
        <taxon>Pezizomycotina</taxon>
        <taxon>Dothideomycetes</taxon>
        <taxon>Pleosporomycetidae</taxon>
        <taxon>Pleosporales</taxon>
        <taxon>Corynesporascaceae</taxon>
        <taxon>Corynespora</taxon>
    </lineage>
</organism>
<evidence type="ECO:0000313" key="16">
    <source>
        <dbReference type="EMBL" id="PSN63795.1"/>
    </source>
</evidence>
<dbReference type="InterPro" id="IPR013112">
    <property type="entry name" value="FAD-bd_8"/>
</dbReference>
<dbReference type="GO" id="GO:0015677">
    <property type="term" value="P:copper ion import"/>
    <property type="evidence" value="ECO:0007669"/>
    <property type="project" value="TreeGrafter"/>
</dbReference>
<dbReference type="Proteomes" id="UP000240883">
    <property type="component" value="Unassembled WGS sequence"/>
</dbReference>
<feature type="transmembrane region" description="Helical" evidence="14">
    <location>
        <begin position="217"/>
        <end position="242"/>
    </location>
</feature>
<dbReference type="SFLD" id="SFLDS00052">
    <property type="entry name" value="Ferric_Reductase_Domain"/>
    <property type="match status" value="1"/>
</dbReference>
<feature type="compositionally biased region" description="Pro residues" evidence="13">
    <location>
        <begin position="498"/>
        <end position="520"/>
    </location>
</feature>
<evidence type="ECO:0000256" key="4">
    <source>
        <dbReference type="ARBA" id="ARBA00022448"/>
    </source>
</evidence>
<keyword evidence="6 14" id="KW-0812">Transmembrane</keyword>
<dbReference type="GO" id="GO:0006879">
    <property type="term" value="P:intracellular iron ion homeostasis"/>
    <property type="evidence" value="ECO:0007669"/>
    <property type="project" value="TreeGrafter"/>
</dbReference>
<dbReference type="Gene3D" id="2.40.30.10">
    <property type="entry name" value="Translation factors"/>
    <property type="match status" value="1"/>
</dbReference>